<name>A0A9P8PEB3_9ASCO</name>
<dbReference type="RefSeq" id="XP_046063852.1">
    <property type="nucleotide sequence ID" value="XM_046209092.1"/>
</dbReference>
<proteinExistence type="predicted"/>
<organism evidence="1 2">
    <name type="scientific">Ogataea philodendri</name>
    <dbReference type="NCBI Taxonomy" id="1378263"/>
    <lineage>
        <taxon>Eukaryota</taxon>
        <taxon>Fungi</taxon>
        <taxon>Dikarya</taxon>
        <taxon>Ascomycota</taxon>
        <taxon>Saccharomycotina</taxon>
        <taxon>Pichiomycetes</taxon>
        <taxon>Pichiales</taxon>
        <taxon>Pichiaceae</taxon>
        <taxon>Ogataea</taxon>
    </lineage>
</organism>
<sequence>MLYDVGAWSASWDASSAINELDRTESKVVTPNSLRGLNVPFFLNVSAKTGTIELTGLVITRTKASGQVSEMAEAMSALMPALIWNRSSLVMPGFLGTPAGITTMSDPFNDSTSPVSPASDFRW</sequence>
<gene>
    <name evidence="1" type="ORF">OGAPHI_000942</name>
</gene>
<dbReference type="AlphaFoldDB" id="A0A9P8PEB3"/>
<reference evidence="1" key="2">
    <citation type="submission" date="2021-01" db="EMBL/GenBank/DDBJ databases">
        <authorList>
            <person name="Schikora-Tamarit M.A."/>
        </authorList>
    </citation>
    <scope>NUCLEOTIDE SEQUENCE</scope>
    <source>
        <strain evidence="1">CBS6075</strain>
    </source>
</reference>
<reference evidence="1" key="1">
    <citation type="journal article" date="2021" name="Open Biol.">
        <title>Shared evolutionary footprints suggest mitochondrial oxidative damage underlies multiple complex I losses in fungi.</title>
        <authorList>
            <person name="Schikora-Tamarit M.A."/>
            <person name="Marcet-Houben M."/>
            <person name="Nosek J."/>
            <person name="Gabaldon T."/>
        </authorList>
    </citation>
    <scope>NUCLEOTIDE SEQUENCE</scope>
    <source>
        <strain evidence="1">CBS6075</strain>
    </source>
</reference>
<keyword evidence="2" id="KW-1185">Reference proteome</keyword>
<protein>
    <submittedName>
        <fullName evidence="1">Uncharacterized protein</fullName>
    </submittedName>
</protein>
<evidence type="ECO:0000313" key="2">
    <source>
        <dbReference type="Proteomes" id="UP000769157"/>
    </source>
</evidence>
<dbReference type="EMBL" id="JAEUBE010000087">
    <property type="protein sequence ID" value="KAH3670427.1"/>
    <property type="molecule type" value="Genomic_DNA"/>
</dbReference>
<dbReference type="GeneID" id="70232910"/>
<dbReference type="Proteomes" id="UP000769157">
    <property type="component" value="Unassembled WGS sequence"/>
</dbReference>
<evidence type="ECO:0000313" key="1">
    <source>
        <dbReference type="EMBL" id="KAH3670427.1"/>
    </source>
</evidence>
<dbReference type="OrthoDB" id="10265957at2759"/>
<comment type="caution">
    <text evidence="1">The sequence shown here is derived from an EMBL/GenBank/DDBJ whole genome shotgun (WGS) entry which is preliminary data.</text>
</comment>
<accession>A0A9P8PEB3</accession>